<dbReference type="AlphaFoldDB" id="A0A834FER7"/>
<comment type="caution">
    <text evidence="1">The sequence shown here is derived from an EMBL/GenBank/DDBJ whole genome shotgun (WGS) entry which is preliminary data.</text>
</comment>
<reference evidence="1" key="1">
    <citation type="journal article" name="BMC Genomics">
        <title>Long-read sequencing and de novo genome assembly of marine medaka (Oryzias melastigma).</title>
        <authorList>
            <person name="Liang P."/>
            <person name="Saqib H.S.A."/>
            <person name="Ni X."/>
            <person name="Shen Y."/>
        </authorList>
    </citation>
    <scope>NUCLEOTIDE SEQUENCE</scope>
    <source>
        <strain evidence="1">Bigg-433</strain>
    </source>
</reference>
<name>A0A834FER7_ORYME</name>
<dbReference type="EMBL" id="WKFB01000273">
    <property type="protein sequence ID" value="KAF6728687.1"/>
    <property type="molecule type" value="Genomic_DNA"/>
</dbReference>
<protein>
    <submittedName>
        <fullName evidence="1">Uncharacterized protein</fullName>
    </submittedName>
</protein>
<sequence>MMRRRHPAFFFSDMDVELRGLKDCFVFSSLRNGCMTDGGASRFAQEPGHKKSPPPAAPCAWKDECFTIRGSLRKLQEHRHHFDQLEMLLSFFGKSTALL</sequence>
<gene>
    <name evidence="1" type="ORF">FQA47_023261</name>
</gene>
<evidence type="ECO:0000313" key="1">
    <source>
        <dbReference type="EMBL" id="KAF6728687.1"/>
    </source>
</evidence>
<accession>A0A834FER7</accession>
<dbReference type="Proteomes" id="UP000646548">
    <property type="component" value="Unassembled WGS sequence"/>
</dbReference>
<proteinExistence type="predicted"/>
<organism evidence="1 2">
    <name type="scientific">Oryzias melastigma</name>
    <name type="common">Marine medaka</name>
    <dbReference type="NCBI Taxonomy" id="30732"/>
    <lineage>
        <taxon>Eukaryota</taxon>
        <taxon>Metazoa</taxon>
        <taxon>Chordata</taxon>
        <taxon>Craniata</taxon>
        <taxon>Vertebrata</taxon>
        <taxon>Euteleostomi</taxon>
        <taxon>Actinopterygii</taxon>
        <taxon>Neopterygii</taxon>
        <taxon>Teleostei</taxon>
        <taxon>Neoteleostei</taxon>
        <taxon>Acanthomorphata</taxon>
        <taxon>Ovalentaria</taxon>
        <taxon>Atherinomorphae</taxon>
        <taxon>Beloniformes</taxon>
        <taxon>Adrianichthyidae</taxon>
        <taxon>Oryziinae</taxon>
        <taxon>Oryzias</taxon>
    </lineage>
</organism>
<evidence type="ECO:0000313" key="2">
    <source>
        <dbReference type="Proteomes" id="UP000646548"/>
    </source>
</evidence>